<keyword evidence="8" id="KW-0243">Dynein</keyword>
<evidence type="ECO:0000256" key="5">
    <source>
        <dbReference type="ARBA" id="ARBA00022701"/>
    </source>
</evidence>
<dbReference type="EMBL" id="JASEJX010000016">
    <property type="protein sequence ID" value="KAK4513659.1"/>
    <property type="molecule type" value="Genomic_DNA"/>
</dbReference>
<dbReference type="InterPro" id="IPR022780">
    <property type="entry name" value="Dynein_light_int_chain"/>
</dbReference>
<evidence type="ECO:0000256" key="1">
    <source>
        <dbReference type="ARBA" id="ARBA00004245"/>
    </source>
</evidence>
<dbReference type="GO" id="GO:0005868">
    <property type="term" value="C:cytoplasmic dynein complex"/>
    <property type="evidence" value="ECO:0007669"/>
    <property type="project" value="InterPro"/>
</dbReference>
<gene>
    <name evidence="12" type="primary">YPK2_1</name>
    <name evidence="12" type="ORF">ATC70_005663</name>
</gene>
<evidence type="ECO:0000256" key="3">
    <source>
        <dbReference type="ARBA" id="ARBA00022448"/>
    </source>
</evidence>
<feature type="compositionally biased region" description="Basic and acidic residues" evidence="11">
    <location>
        <begin position="567"/>
        <end position="587"/>
    </location>
</feature>
<evidence type="ECO:0000256" key="10">
    <source>
        <dbReference type="ARBA" id="ARBA00023212"/>
    </source>
</evidence>
<evidence type="ECO:0000313" key="13">
    <source>
        <dbReference type="Proteomes" id="UP001304243"/>
    </source>
</evidence>
<evidence type="ECO:0000256" key="11">
    <source>
        <dbReference type="SAM" id="MobiDB-lite"/>
    </source>
</evidence>
<feature type="compositionally biased region" description="Polar residues" evidence="11">
    <location>
        <begin position="592"/>
        <end position="602"/>
    </location>
</feature>
<dbReference type="GeneID" id="89949349"/>
<feature type="region of interest" description="Disordered" evidence="11">
    <location>
        <begin position="1"/>
        <end position="23"/>
    </location>
</feature>
<dbReference type="InterPro" id="IPR008467">
    <property type="entry name" value="Dynein1_light_intermed_chain"/>
</dbReference>
<dbReference type="GO" id="GO:0035974">
    <property type="term" value="C:meiotic spindle pole body"/>
    <property type="evidence" value="ECO:0007669"/>
    <property type="project" value="TreeGrafter"/>
</dbReference>
<dbReference type="GO" id="GO:0000226">
    <property type="term" value="P:microtubule cytoskeleton organization"/>
    <property type="evidence" value="ECO:0007669"/>
    <property type="project" value="TreeGrafter"/>
</dbReference>
<dbReference type="GO" id="GO:0005874">
    <property type="term" value="C:microtubule"/>
    <property type="evidence" value="ECO:0007669"/>
    <property type="project" value="UniProtKB-KW"/>
</dbReference>
<dbReference type="GO" id="GO:0007018">
    <property type="term" value="P:microtubule-based movement"/>
    <property type="evidence" value="ECO:0007669"/>
    <property type="project" value="InterPro"/>
</dbReference>
<accession>A0AAN7DBS0</accession>
<evidence type="ECO:0000313" key="12">
    <source>
        <dbReference type="EMBL" id="KAK4513659.1"/>
    </source>
</evidence>
<dbReference type="GO" id="GO:0045504">
    <property type="term" value="F:dynein heavy chain binding"/>
    <property type="evidence" value="ECO:0007669"/>
    <property type="project" value="TreeGrafter"/>
</dbReference>
<dbReference type="GO" id="GO:0004674">
    <property type="term" value="F:protein serine/threonine kinase activity"/>
    <property type="evidence" value="ECO:0007669"/>
    <property type="project" value="UniProtKB-EC"/>
</dbReference>
<evidence type="ECO:0000256" key="4">
    <source>
        <dbReference type="ARBA" id="ARBA00022490"/>
    </source>
</evidence>
<reference evidence="12 13" key="1">
    <citation type="submission" date="2022-11" db="EMBL/GenBank/DDBJ databases">
        <title>Mucor velutinosus strain NIH1002 WGS.</title>
        <authorList>
            <person name="Subramanian P."/>
            <person name="Mullikin J.C."/>
            <person name="Segre J.A."/>
            <person name="Zelazny A.M."/>
        </authorList>
    </citation>
    <scope>NUCLEOTIDE SEQUENCE [LARGE SCALE GENOMIC DNA]</scope>
    <source>
        <strain evidence="12 13">NIH1002</strain>
    </source>
</reference>
<sequence length="697" mass="75973">MLSSVTPSQSVSTQSNLTQQHQKSYIPEKDDLWSGILKGVASSKIVPTKNVLILGEPGVGKSTLVHFLKNDPSPQQLPKFDHNEEHPASFSANPKNYAQPSNDNMTRQFQDQEKIDLALGYSFVDVKDEENEGNGGTEKTRGKVICNQRLFSHMHTQYTAMARLGLYQLSLASPEFLPLLKFAIRADTIADSCVLILMDWTRPWKFLETLERWINVLHYLIDEICKEGIAADTNWSKGRAVVDEIKEKLEHYLQMYTEPSMINSNITITASTSTSSVPSVMATSSTPILSNANLPSTMDQQVMLPLSTGCLTNNLGLPITVVCCKSDAINKLEQTHDFKDDQFDYIQQSLRCICMKYGAALFYTSTLHPYTFHNLREYILHRTLSTLAKPYQFHLKAQVIERDTVLVPSGWDSWGKIKVLREGFDCDHVSEGWDADMDAVIDRQKPGNTGARGTYEEAIPNGESEIQPQYNIPTTTICEDEQSFYDRHYEKLQKNQESKQNGMSNGSGGDMARPGVVGPLSQSPAAALQGMMRGGGSAASNPMSITTTSPPASLSSLSSIASSPTENGHHLDRTSSRKKDLSLEKLLMKGINNKNGHMSPLSSPGGGNKGSMPTATGAIPNAAAMSVSPTSASQQNAPSHEVLANFFQSLLKNSSGTGGGGGGSPTSATSPLGGPGGQPNGRSHKELDLMRQYTASK</sequence>
<feature type="region of interest" description="Disordered" evidence="11">
    <location>
        <begin position="495"/>
        <end position="616"/>
    </location>
</feature>
<comment type="similarity">
    <text evidence="2">Belongs to the dynein light intermediate chain family.</text>
</comment>
<evidence type="ECO:0000256" key="2">
    <source>
        <dbReference type="ARBA" id="ARBA00006831"/>
    </source>
</evidence>
<feature type="compositionally biased region" description="Low complexity" evidence="11">
    <location>
        <begin position="544"/>
        <end position="565"/>
    </location>
</feature>
<keyword evidence="12" id="KW-0418">Kinase</keyword>
<protein>
    <submittedName>
        <fullName evidence="12">Serine/threonine-protein kinase</fullName>
        <ecNumber evidence="12">2.7.11.1</ecNumber>
    </submittedName>
</protein>
<dbReference type="AlphaFoldDB" id="A0AAN7DBS0"/>
<comment type="subcellular location">
    <subcellularLocation>
        <location evidence="1">Cytoplasm</location>
        <location evidence="1">Cytoskeleton</location>
    </subcellularLocation>
</comment>
<feature type="region of interest" description="Disordered" evidence="11">
    <location>
        <begin position="651"/>
        <end position="697"/>
    </location>
</feature>
<feature type="compositionally biased region" description="Polar residues" evidence="11">
    <location>
        <begin position="90"/>
        <end position="99"/>
    </location>
</feature>
<organism evidence="12 13">
    <name type="scientific">Mucor velutinosus</name>
    <dbReference type="NCBI Taxonomy" id="708070"/>
    <lineage>
        <taxon>Eukaryota</taxon>
        <taxon>Fungi</taxon>
        <taxon>Fungi incertae sedis</taxon>
        <taxon>Mucoromycota</taxon>
        <taxon>Mucoromycotina</taxon>
        <taxon>Mucoromycetes</taxon>
        <taxon>Mucorales</taxon>
        <taxon>Mucorineae</taxon>
        <taxon>Mucoraceae</taxon>
        <taxon>Mucor</taxon>
    </lineage>
</organism>
<keyword evidence="13" id="KW-1185">Reference proteome</keyword>
<evidence type="ECO:0000256" key="6">
    <source>
        <dbReference type="ARBA" id="ARBA00022741"/>
    </source>
</evidence>
<dbReference type="EC" id="2.7.11.1" evidence="12"/>
<dbReference type="RefSeq" id="XP_064680325.1">
    <property type="nucleotide sequence ID" value="XM_064824948.1"/>
</dbReference>
<dbReference type="PANTHER" id="PTHR12688:SF0">
    <property type="entry name" value="DYNEIN LIGHT INTERMEDIATE CHAIN"/>
    <property type="match status" value="1"/>
</dbReference>
<name>A0AAN7DBS0_9FUNG</name>
<proteinExistence type="inferred from homology"/>
<keyword evidence="7" id="KW-0067">ATP-binding</keyword>
<keyword evidence="3" id="KW-0813">Transport</keyword>
<keyword evidence="6" id="KW-0547">Nucleotide-binding</keyword>
<keyword evidence="4" id="KW-0963">Cytoplasm</keyword>
<feature type="compositionally biased region" description="Low complexity" evidence="11">
    <location>
        <begin position="1"/>
        <end position="15"/>
    </location>
</feature>
<keyword evidence="5" id="KW-0493">Microtubule</keyword>
<keyword evidence="9" id="KW-0505">Motor protein</keyword>
<dbReference type="SUPFAM" id="SSF52540">
    <property type="entry name" value="P-loop containing nucleoside triphosphate hydrolases"/>
    <property type="match status" value="1"/>
</dbReference>
<dbReference type="Pfam" id="PF05783">
    <property type="entry name" value="DLIC"/>
    <property type="match status" value="3"/>
</dbReference>
<dbReference type="PANTHER" id="PTHR12688">
    <property type="entry name" value="DYNEIN LIGHT INTERMEDIATE CHAIN"/>
    <property type="match status" value="1"/>
</dbReference>
<comment type="caution">
    <text evidence="12">The sequence shown here is derived from an EMBL/GenBank/DDBJ whole genome shotgun (WGS) entry which is preliminary data.</text>
</comment>
<dbReference type="GO" id="GO:0005524">
    <property type="term" value="F:ATP binding"/>
    <property type="evidence" value="ECO:0007669"/>
    <property type="project" value="UniProtKB-KW"/>
</dbReference>
<evidence type="ECO:0000256" key="9">
    <source>
        <dbReference type="ARBA" id="ARBA00023175"/>
    </source>
</evidence>
<feature type="region of interest" description="Disordered" evidence="11">
    <location>
        <begin position="70"/>
        <end position="99"/>
    </location>
</feature>
<keyword evidence="12" id="KW-0808">Transferase</keyword>
<evidence type="ECO:0000256" key="8">
    <source>
        <dbReference type="ARBA" id="ARBA00023017"/>
    </source>
</evidence>
<evidence type="ECO:0000256" key="7">
    <source>
        <dbReference type="ARBA" id="ARBA00022840"/>
    </source>
</evidence>
<keyword evidence="10" id="KW-0206">Cytoskeleton</keyword>
<dbReference type="Proteomes" id="UP001304243">
    <property type="component" value="Unassembled WGS sequence"/>
</dbReference>
<dbReference type="InterPro" id="IPR027417">
    <property type="entry name" value="P-loop_NTPase"/>
</dbReference>
<dbReference type="Gene3D" id="3.40.50.300">
    <property type="entry name" value="P-loop containing nucleotide triphosphate hydrolases"/>
    <property type="match status" value="1"/>
</dbReference>